<dbReference type="Proteomes" id="UP000051717">
    <property type="component" value="Unassembled WGS sequence"/>
</dbReference>
<accession>A0A0S8G840</accession>
<feature type="chain" id="PRO_5006646740" evidence="2">
    <location>
        <begin position="32"/>
        <end position="459"/>
    </location>
</feature>
<dbReference type="EMBL" id="LJUI01000045">
    <property type="protein sequence ID" value="KPK69173.1"/>
    <property type="molecule type" value="Genomic_DNA"/>
</dbReference>
<reference evidence="3 4" key="1">
    <citation type="journal article" date="2015" name="Microbiome">
        <title>Genomic resolution of linkages in carbon, nitrogen, and sulfur cycling among widespread estuary sediment bacteria.</title>
        <authorList>
            <person name="Baker B.J."/>
            <person name="Lazar C.S."/>
            <person name="Teske A.P."/>
            <person name="Dick G.J."/>
        </authorList>
    </citation>
    <scope>NUCLEOTIDE SEQUENCE [LARGE SCALE GENOMIC DNA]</scope>
    <source>
        <strain evidence="3">SM23_40</strain>
    </source>
</reference>
<feature type="signal peptide" evidence="2">
    <location>
        <begin position="1"/>
        <end position="31"/>
    </location>
</feature>
<evidence type="ECO:0000313" key="3">
    <source>
        <dbReference type="EMBL" id="KPK69173.1"/>
    </source>
</evidence>
<gene>
    <name evidence="3" type="ORF">AMJ82_06265</name>
</gene>
<dbReference type="AlphaFoldDB" id="A0A0S8G840"/>
<name>A0A0S8G840_UNCT6</name>
<organism evidence="3 4">
    <name type="scientific">candidate division TA06 bacterium SM23_40</name>
    <dbReference type="NCBI Taxonomy" id="1703774"/>
    <lineage>
        <taxon>Bacteria</taxon>
        <taxon>Bacteria division TA06</taxon>
    </lineage>
</organism>
<feature type="region of interest" description="Disordered" evidence="1">
    <location>
        <begin position="115"/>
        <end position="136"/>
    </location>
</feature>
<protein>
    <submittedName>
        <fullName evidence="3">Uncharacterized protein</fullName>
    </submittedName>
</protein>
<sequence length="459" mass="49877">MRSEGLTCRCLSIVAGLTLLLVTVSARSALADDVRAVGKVITGDNDDLMYSTDGGTHWHGWPEGDIFDLQTCLWVKANNDSGVIELRCACGWPGCIPPPAGNGCKIIEVSTRPGGRSRVHIPPRNSGWPGDGDRQEGGTLYDLNDGMLEMFGGESCSGTPEWCLAEQVGFNTPVAQACGEWEEPPGLTSWFVADYDSAPGIARFLNHPESAMPMMSRSMIPPDTFTIIPIFPGEGLIYESIGPLLGAVGVFVRDHPEGLPGEWVPVEFEILNIGIAYSFYDVFVWNEQGWPITQQSFNAWLNPGEILNIATEVYIPDGTAPHAVCPVYAKASAEGDIHTNAARLMAMPDVTIELEPPPYHVVARGDELVLTAIVRNNTWLPQTVDGWTEAVLPNHNPYPGNPVAGPQTVPLGPYQERVKELRRTVPYNAPLGPYVYIGRVGDYGSDILDQDSFGFVVIE</sequence>
<evidence type="ECO:0000256" key="1">
    <source>
        <dbReference type="SAM" id="MobiDB-lite"/>
    </source>
</evidence>
<evidence type="ECO:0000256" key="2">
    <source>
        <dbReference type="SAM" id="SignalP"/>
    </source>
</evidence>
<keyword evidence="2" id="KW-0732">Signal</keyword>
<proteinExistence type="predicted"/>
<evidence type="ECO:0000313" key="4">
    <source>
        <dbReference type="Proteomes" id="UP000051717"/>
    </source>
</evidence>
<comment type="caution">
    <text evidence="3">The sequence shown here is derived from an EMBL/GenBank/DDBJ whole genome shotgun (WGS) entry which is preliminary data.</text>
</comment>